<evidence type="ECO:0000313" key="5">
    <source>
        <dbReference type="Proteomes" id="UP000324748"/>
    </source>
</evidence>
<dbReference type="EMBL" id="VSWC01000118">
    <property type="protein sequence ID" value="KAA1084749.1"/>
    <property type="molecule type" value="Genomic_DNA"/>
</dbReference>
<dbReference type="EMBL" id="VSWC01000067">
    <property type="protein sequence ID" value="KAA1096441.1"/>
    <property type="molecule type" value="Genomic_DNA"/>
</dbReference>
<dbReference type="Proteomes" id="UP000324748">
    <property type="component" value="Unassembled WGS sequence"/>
</dbReference>
<evidence type="ECO:0000313" key="4">
    <source>
        <dbReference type="EMBL" id="KAA1096441.1"/>
    </source>
</evidence>
<dbReference type="AlphaFoldDB" id="A0A5B0P4P6"/>
<dbReference type="EMBL" id="VSWC01000079">
    <property type="protein sequence ID" value="KAA1094400.1"/>
    <property type="molecule type" value="Genomic_DNA"/>
</dbReference>
<accession>A0A5B0P4P6</accession>
<evidence type="ECO:0000313" key="2">
    <source>
        <dbReference type="EMBL" id="KAA1084749.1"/>
    </source>
</evidence>
<evidence type="ECO:0000313" key="3">
    <source>
        <dbReference type="EMBL" id="KAA1094400.1"/>
    </source>
</evidence>
<evidence type="ECO:0000256" key="1">
    <source>
        <dbReference type="SAM" id="MobiDB-lite"/>
    </source>
</evidence>
<feature type="region of interest" description="Disordered" evidence="1">
    <location>
        <begin position="1"/>
        <end position="58"/>
    </location>
</feature>
<name>A0A5B0P4P6_PUCGR</name>
<organism evidence="4 5">
    <name type="scientific">Puccinia graminis f. sp. tritici</name>
    <dbReference type="NCBI Taxonomy" id="56615"/>
    <lineage>
        <taxon>Eukaryota</taxon>
        <taxon>Fungi</taxon>
        <taxon>Dikarya</taxon>
        <taxon>Basidiomycota</taxon>
        <taxon>Pucciniomycotina</taxon>
        <taxon>Pucciniomycetes</taxon>
        <taxon>Pucciniales</taxon>
        <taxon>Pucciniaceae</taxon>
        <taxon>Puccinia</taxon>
    </lineage>
</organism>
<proteinExistence type="predicted"/>
<comment type="caution">
    <text evidence="4">The sequence shown here is derived from an EMBL/GenBank/DDBJ whole genome shotgun (WGS) entry which is preliminary data.</text>
</comment>
<sequence>MNNPNPHYHYHQTANYTTPSRNPPQPRNSGTPSGRHVPPNATGGNPLGPHRVTPTDRK</sequence>
<reference evidence="4 5" key="1">
    <citation type="submission" date="2019-05" db="EMBL/GenBank/DDBJ databases">
        <title>Emergence of the Ug99 lineage of the wheat stem rust pathogen through somatic hybridization.</title>
        <authorList>
            <person name="Li F."/>
            <person name="Upadhyaya N.M."/>
            <person name="Sperschneider J."/>
            <person name="Matny O."/>
            <person name="Nguyen-Phuc H."/>
            <person name="Mago R."/>
            <person name="Raley C."/>
            <person name="Miller M.E."/>
            <person name="Silverstein K.A.T."/>
            <person name="Henningsen E."/>
            <person name="Hirsch C.D."/>
            <person name="Visser B."/>
            <person name="Pretorius Z.A."/>
            <person name="Steffenson B.J."/>
            <person name="Schwessinger B."/>
            <person name="Dodds P.N."/>
            <person name="Figueroa M."/>
        </authorList>
    </citation>
    <scope>NUCLEOTIDE SEQUENCE [LARGE SCALE GENOMIC DNA]</scope>
    <source>
        <strain evidence="4">21-0</strain>
    </source>
</reference>
<keyword evidence="5" id="KW-1185">Reference proteome</keyword>
<protein>
    <submittedName>
        <fullName evidence="4">Uncharacterized protein</fullName>
    </submittedName>
</protein>
<gene>
    <name evidence="4" type="ORF">PGT21_016907</name>
    <name evidence="3" type="ORF">PGT21_020244</name>
    <name evidence="2" type="ORF">PGT21_035053</name>
</gene>